<dbReference type="AlphaFoldDB" id="A0A8C4TLG4"/>
<dbReference type="FunFam" id="1.20.58.70:FF:000012">
    <property type="entry name" value="diablo homolog, mitochondrial isoform X1"/>
    <property type="match status" value="1"/>
</dbReference>
<dbReference type="GO" id="GO:0005739">
    <property type="term" value="C:mitochondrion"/>
    <property type="evidence" value="ECO:0007669"/>
    <property type="project" value="UniProtKB-SubCell"/>
</dbReference>
<dbReference type="InterPro" id="IPR009062">
    <property type="entry name" value="Smac/DIABLO-like_sf"/>
</dbReference>
<sequence>MAARRVCMLASSILRYSVGVPRFSRQRLFIRIPYFLQRHWHSVSLGAGLCAIPFVPKSDSLTHEALIKRAASLVTDSSNTYLSQTSLALIEALTEYTKAVYTLISLQKRYINMIGKINPKEENEIWQVIISLRVEVKEKKETCSRFDSNWMAAVNLSEIAAEAAYGAGADQASISARTQLQTIQNQMEEVKQLVIKAEKMLAEVQAEEIKRASEHALQAKNSRKPADTNSVGEEEIPEAYLRED</sequence>
<gene>
    <name evidence="9" type="primary">diabloa</name>
</gene>
<dbReference type="InterPro" id="IPR015142">
    <property type="entry name" value="Smac_DIABLO"/>
</dbReference>
<dbReference type="Ensembl" id="ENSECRT00000031759.1">
    <property type="protein sequence ID" value="ENSECRP00000031101.1"/>
    <property type="gene ID" value="ENSECRG00000021081.1"/>
</dbReference>
<evidence type="ECO:0000256" key="4">
    <source>
        <dbReference type="ARBA" id="ARBA00023128"/>
    </source>
</evidence>
<evidence type="ECO:0000256" key="7">
    <source>
        <dbReference type="SAM" id="Coils"/>
    </source>
</evidence>
<dbReference type="PANTHER" id="PTHR32247">
    <property type="entry name" value="DIABLO HOMOLOG, MITOCHONDRIAL"/>
    <property type="match status" value="1"/>
</dbReference>
<keyword evidence="10" id="KW-1185">Reference proteome</keyword>
<comment type="similarity">
    <text evidence="6">Belongs to the Smac/DIABLO protein family.</text>
</comment>
<evidence type="ECO:0000256" key="3">
    <source>
        <dbReference type="ARBA" id="ARBA00022946"/>
    </source>
</evidence>
<keyword evidence="3" id="KW-0809">Transit peptide</keyword>
<reference evidence="9" key="1">
    <citation type="submission" date="2025-08" db="UniProtKB">
        <authorList>
            <consortium name="Ensembl"/>
        </authorList>
    </citation>
    <scope>IDENTIFICATION</scope>
</reference>
<comment type="subcellular location">
    <subcellularLocation>
        <location evidence="1">Mitochondrion</location>
    </subcellularLocation>
</comment>
<dbReference type="Proteomes" id="UP000694620">
    <property type="component" value="Unassembled WGS sequence"/>
</dbReference>
<reference evidence="9" key="2">
    <citation type="submission" date="2025-09" db="UniProtKB">
        <authorList>
            <consortium name="Ensembl"/>
        </authorList>
    </citation>
    <scope>IDENTIFICATION</scope>
</reference>
<dbReference type="SUPFAM" id="SSF46984">
    <property type="entry name" value="Smac/diablo"/>
    <property type="match status" value="1"/>
</dbReference>
<protein>
    <recommendedName>
        <fullName evidence="5">Direct IAP-binding protein with low pI</fullName>
    </recommendedName>
</protein>
<dbReference type="GO" id="GO:0008631">
    <property type="term" value="P:intrinsic apoptotic signaling pathway in response to oxidative stress"/>
    <property type="evidence" value="ECO:0007669"/>
    <property type="project" value="TreeGrafter"/>
</dbReference>
<feature type="coiled-coil region" evidence="7">
    <location>
        <begin position="180"/>
        <end position="207"/>
    </location>
</feature>
<organism evidence="9 10">
    <name type="scientific">Erpetoichthys calabaricus</name>
    <name type="common">Rope fish</name>
    <name type="synonym">Calamoichthys calabaricus</name>
    <dbReference type="NCBI Taxonomy" id="27687"/>
    <lineage>
        <taxon>Eukaryota</taxon>
        <taxon>Metazoa</taxon>
        <taxon>Chordata</taxon>
        <taxon>Craniata</taxon>
        <taxon>Vertebrata</taxon>
        <taxon>Euteleostomi</taxon>
        <taxon>Actinopterygii</taxon>
        <taxon>Polypteriformes</taxon>
        <taxon>Polypteridae</taxon>
        <taxon>Erpetoichthys</taxon>
    </lineage>
</organism>
<evidence type="ECO:0000256" key="6">
    <source>
        <dbReference type="ARBA" id="ARBA00046319"/>
    </source>
</evidence>
<dbReference type="RefSeq" id="XP_028647462.1">
    <property type="nucleotide sequence ID" value="XM_028791629.2"/>
</dbReference>
<evidence type="ECO:0000256" key="5">
    <source>
        <dbReference type="ARBA" id="ARBA00033049"/>
    </source>
</evidence>
<evidence type="ECO:0000313" key="10">
    <source>
        <dbReference type="Proteomes" id="UP000694620"/>
    </source>
</evidence>
<keyword evidence="2" id="KW-0053">Apoptosis</keyword>
<dbReference type="OrthoDB" id="6153032at2759"/>
<name>A0A8C4TLG4_ERPCA</name>
<dbReference type="Gene3D" id="1.20.58.70">
    <property type="match status" value="1"/>
</dbReference>
<proteinExistence type="inferred from homology"/>
<accession>A0A8C4TLG4</accession>
<dbReference type="GO" id="GO:0051402">
    <property type="term" value="P:neuron apoptotic process"/>
    <property type="evidence" value="ECO:0007669"/>
    <property type="project" value="TreeGrafter"/>
</dbReference>
<evidence type="ECO:0000256" key="8">
    <source>
        <dbReference type="SAM" id="MobiDB-lite"/>
    </source>
</evidence>
<evidence type="ECO:0000256" key="2">
    <source>
        <dbReference type="ARBA" id="ARBA00022703"/>
    </source>
</evidence>
<keyword evidence="7" id="KW-0175">Coiled coil</keyword>
<dbReference type="GeneTree" id="ENSGT00390000007237"/>
<keyword evidence="4" id="KW-0496">Mitochondrion</keyword>
<feature type="region of interest" description="Disordered" evidence="8">
    <location>
        <begin position="213"/>
        <end position="244"/>
    </location>
</feature>
<evidence type="ECO:0000313" key="9">
    <source>
        <dbReference type="Ensembl" id="ENSECRP00000031101.1"/>
    </source>
</evidence>
<dbReference type="Pfam" id="PF09057">
    <property type="entry name" value="Smac_DIABLO"/>
    <property type="match status" value="1"/>
</dbReference>
<dbReference type="PANTHER" id="PTHR32247:SF3">
    <property type="entry name" value="DIABLO IAP-BINDING MITOCHONDRIAL PROTEIN"/>
    <property type="match status" value="1"/>
</dbReference>
<dbReference type="GO" id="GO:0043065">
    <property type="term" value="P:positive regulation of apoptotic process"/>
    <property type="evidence" value="ECO:0007669"/>
    <property type="project" value="UniProtKB-ARBA"/>
</dbReference>
<dbReference type="GeneID" id="114642872"/>
<evidence type="ECO:0000256" key="1">
    <source>
        <dbReference type="ARBA" id="ARBA00004173"/>
    </source>
</evidence>